<keyword evidence="7 15" id="KW-0347">Helicase</keyword>
<evidence type="ECO:0000256" key="8">
    <source>
        <dbReference type="ARBA" id="ARBA00022840"/>
    </source>
</evidence>
<dbReference type="GO" id="GO:0016818">
    <property type="term" value="F:hydrolase activity, acting on acid anhydrides, in phosphorus-containing anhydrides"/>
    <property type="evidence" value="ECO:0007669"/>
    <property type="project" value="InterPro"/>
</dbReference>
<evidence type="ECO:0000256" key="11">
    <source>
        <dbReference type="ARBA" id="ARBA00023235"/>
    </source>
</evidence>
<dbReference type="EMBL" id="JABFOF010000009">
    <property type="protein sequence ID" value="KAG2379823.1"/>
    <property type="molecule type" value="Genomic_DNA"/>
</dbReference>
<dbReference type="GO" id="GO:0003677">
    <property type="term" value="F:DNA binding"/>
    <property type="evidence" value="ECO:0007669"/>
    <property type="project" value="InterPro"/>
</dbReference>
<reference evidence="15 16" key="1">
    <citation type="submission" date="2020-05" db="EMBL/GenBank/DDBJ databases">
        <title>Vigna angularis (adzuki bean) Var. LongXiaoDou No. 4 denovo assembly.</title>
        <authorList>
            <person name="Xiang H."/>
        </authorList>
    </citation>
    <scope>NUCLEOTIDE SEQUENCE [LARGE SCALE GENOMIC DNA]</scope>
    <source>
        <tissue evidence="15">Leaf</tissue>
    </source>
</reference>
<comment type="similarity">
    <text evidence="3">Belongs to the DEAD box helicase family. DEAH subfamily. DDX11/CHL1 sub-subfamily.</text>
</comment>
<keyword evidence="4" id="KW-0479">Metal-binding</keyword>
<dbReference type="GO" id="GO:0046872">
    <property type="term" value="F:metal ion binding"/>
    <property type="evidence" value="ECO:0007669"/>
    <property type="project" value="UniProtKB-KW"/>
</dbReference>
<evidence type="ECO:0000256" key="1">
    <source>
        <dbReference type="ARBA" id="ARBA00001966"/>
    </source>
</evidence>
<dbReference type="SUPFAM" id="SSF52540">
    <property type="entry name" value="P-loop containing nucleoside triphosphate hydrolases"/>
    <property type="match status" value="1"/>
</dbReference>
<dbReference type="GO" id="GO:0005634">
    <property type="term" value="C:nucleus"/>
    <property type="evidence" value="ECO:0007669"/>
    <property type="project" value="UniProtKB-SubCell"/>
</dbReference>
<dbReference type="PANTHER" id="PTHR11472:SF41">
    <property type="entry name" value="ATP-DEPENDENT DNA HELICASE DDX11-RELATED"/>
    <property type="match status" value="1"/>
</dbReference>
<dbReference type="InterPro" id="IPR013020">
    <property type="entry name" value="Rad3/Chl1-like"/>
</dbReference>
<feature type="region of interest" description="Disordered" evidence="13">
    <location>
        <begin position="160"/>
        <end position="194"/>
    </location>
</feature>
<evidence type="ECO:0000256" key="3">
    <source>
        <dbReference type="ARBA" id="ARBA00008435"/>
    </source>
</evidence>
<sequence>MVDEEVAPKFPGFPFEPYSIQIDFMNSLYESLNEGGVSMLESPTGTGKTMSVISSALQWVLDKRLQQEAVCDENPGSGGGVGSDDEPDWMRDFVVNKVENNKKEEKYGSAWGKSHSRKKRTEIRKDFRVMGAGEEKGCESPQNKIDAVGVTDKEFLLEEYESEDERGPGSNMSKRKTVNTSFSSSSEDESSEEEEEEKKLKVYFCSRTHSQLSQFIKELRRTVFAKEMKVVSLGSRKNLCINEEVVALGNSTRINERCLELQKKKKNDAKKVKNLKVGSGIRRTKATSGCPMLRKHRVQQEFRNEVFQQRPLDIEDLANLGRTMGTCPYYGSRSMVRRADLVVLPYQSLLSKSSRDALGLNLKSNIVIVDEAHNLADSLINMYDSKITLSQLETVHNHLERYFLRFRSLLGPTNRRYIQTLMVLTQAFLRVLLDDKDGNLIDSCRDIDQASEKSSSDFTMAINDFLFEQNIDNINLVKLLKYIKESNIMHKVSGYGEKFAAMAKIPAHHNIEQHAEEGSCLSAFQALANMLLSLTNNDGDGRIIISRFRLTSLKKQGGYLKYVMLSGEKIFSEIVDEAHAVVLVGGTLQPIEETRERLFPWLPPNQLHFFSCGHIVPPDSIMPIAVARGPTGRTFDFSFSSRSSPDMMRELGLLLCNLVTVVPEGIVVFFPSFDYENRVYEHWELSGILERITKRKRVFREPRNNMDVESVLKEYKDTIYTLSGMNSEVNQASCSGAILLAVVGAKLSEGINLSDGMGRCIVMVGLPYASPSDIELLERIKHIDRFQNLKLDNSSVSTSYDLYSGHVEGGFAVLRSCTHRGKEYYENLCMKAVNQSIGRAIRHINDYAAILLVDVRYTSDSSKRSMAHPVTKLPQWIKDRLVSSISYGETDLNRINMYGNNNRPGSAMEAASCTESSVCFSRQRLQKSKNEERAQEKKKKGSSQVRKKEDFNSENMNKKVHVLAQKMKAMDMVDAGDLERVLDIEEALHYYSRLKSPVYVDIVDTFFMNMQSELSASQPCASSIKPSKERLGPIQFR</sequence>
<keyword evidence="10" id="KW-0411">Iron-sulfur</keyword>
<evidence type="ECO:0000256" key="6">
    <source>
        <dbReference type="ARBA" id="ARBA00022801"/>
    </source>
</evidence>
<gene>
    <name evidence="15" type="ORF">HKW66_Vig0166020</name>
</gene>
<keyword evidence="8" id="KW-0067">ATP-binding</keyword>
<proteinExistence type="inferred from homology"/>
<keyword evidence="6" id="KW-0378">Hydrolase</keyword>
<dbReference type="GO" id="GO:0034085">
    <property type="term" value="P:establishment of sister chromatid cohesion"/>
    <property type="evidence" value="ECO:0007669"/>
    <property type="project" value="TreeGrafter"/>
</dbReference>
<evidence type="ECO:0000256" key="4">
    <source>
        <dbReference type="ARBA" id="ARBA00022723"/>
    </source>
</evidence>
<dbReference type="AlphaFoldDB" id="A0A8T0JPV6"/>
<dbReference type="Pfam" id="PF13307">
    <property type="entry name" value="Helicase_C_2"/>
    <property type="match status" value="1"/>
</dbReference>
<evidence type="ECO:0000256" key="12">
    <source>
        <dbReference type="ARBA" id="ARBA00023242"/>
    </source>
</evidence>
<dbReference type="GO" id="GO:0006139">
    <property type="term" value="P:nucleobase-containing compound metabolic process"/>
    <property type="evidence" value="ECO:0007669"/>
    <property type="project" value="InterPro"/>
</dbReference>
<feature type="domain" description="Helicase ATP-binding" evidence="14">
    <location>
        <begin position="7"/>
        <end position="421"/>
    </location>
</feature>
<protein>
    <submittedName>
        <fullName evidence="15">Regulator of telomere elongation helicase 1-like protein</fullName>
    </submittedName>
</protein>
<dbReference type="SMART" id="SM00491">
    <property type="entry name" value="HELICc2"/>
    <property type="match status" value="1"/>
</dbReference>
<dbReference type="InterPro" id="IPR014001">
    <property type="entry name" value="Helicase_ATP-bd"/>
</dbReference>
<dbReference type="Gene3D" id="3.40.50.300">
    <property type="entry name" value="P-loop containing nucleotide triphosphate hydrolases"/>
    <property type="match status" value="3"/>
</dbReference>
<evidence type="ECO:0000313" key="15">
    <source>
        <dbReference type="EMBL" id="KAG2379823.1"/>
    </source>
</evidence>
<evidence type="ECO:0000313" key="16">
    <source>
        <dbReference type="Proteomes" id="UP000743370"/>
    </source>
</evidence>
<dbReference type="InterPro" id="IPR006554">
    <property type="entry name" value="Helicase-like_DEXD_c2"/>
</dbReference>
<dbReference type="NCBIfam" id="TIGR00604">
    <property type="entry name" value="rad3"/>
    <property type="match status" value="1"/>
</dbReference>
<evidence type="ECO:0000256" key="2">
    <source>
        <dbReference type="ARBA" id="ARBA00004123"/>
    </source>
</evidence>
<dbReference type="GO" id="GO:0005524">
    <property type="term" value="F:ATP binding"/>
    <property type="evidence" value="ECO:0007669"/>
    <property type="project" value="UniProtKB-KW"/>
</dbReference>
<comment type="caution">
    <text evidence="15">The sequence shown here is derived from an EMBL/GenBank/DDBJ whole genome shotgun (WGS) entry which is preliminary data.</text>
</comment>
<feature type="region of interest" description="Disordered" evidence="13">
    <location>
        <begin position="924"/>
        <end position="954"/>
    </location>
</feature>
<name>A0A8T0JPV6_PHAAN</name>
<evidence type="ECO:0000256" key="5">
    <source>
        <dbReference type="ARBA" id="ARBA00022741"/>
    </source>
</evidence>
<dbReference type="InterPro" id="IPR045028">
    <property type="entry name" value="DinG/Rad3-like"/>
</dbReference>
<dbReference type="SMART" id="SM00488">
    <property type="entry name" value="DEXDc2"/>
    <property type="match status" value="1"/>
</dbReference>
<accession>A0A8T0JPV6</accession>
<dbReference type="InterPro" id="IPR014013">
    <property type="entry name" value="Helic_SF1/SF2_ATP-bd_DinG/Rad3"/>
</dbReference>
<evidence type="ECO:0000256" key="10">
    <source>
        <dbReference type="ARBA" id="ARBA00023014"/>
    </source>
</evidence>
<evidence type="ECO:0000256" key="9">
    <source>
        <dbReference type="ARBA" id="ARBA00023004"/>
    </source>
</evidence>
<dbReference type="InterPro" id="IPR010614">
    <property type="entry name" value="RAD3-like_helicase_DEAD"/>
</dbReference>
<comment type="subcellular location">
    <subcellularLocation>
        <location evidence="2">Nucleus</location>
    </subcellularLocation>
</comment>
<comment type="cofactor">
    <cofactor evidence="1">
        <name>[4Fe-4S] cluster</name>
        <dbReference type="ChEBI" id="CHEBI:49883"/>
    </cofactor>
</comment>
<organism evidence="15 16">
    <name type="scientific">Phaseolus angularis</name>
    <name type="common">Azuki bean</name>
    <name type="synonym">Vigna angularis</name>
    <dbReference type="NCBI Taxonomy" id="3914"/>
    <lineage>
        <taxon>Eukaryota</taxon>
        <taxon>Viridiplantae</taxon>
        <taxon>Streptophyta</taxon>
        <taxon>Embryophyta</taxon>
        <taxon>Tracheophyta</taxon>
        <taxon>Spermatophyta</taxon>
        <taxon>Magnoliopsida</taxon>
        <taxon>eudicotyledons</taxon>
        <taxon>Gunneridae</taxon>
        <taxon>Pentapetalae</taxon>
        <taxon>rosids</taxon>
        <taxon>fabids</taxon>
        <taxon>Fabales</taxon>
        <taxon>Fabaceae</taxon>
        <taxon>Papilionoideae</taxon>
        <taxon>50 kb inversion clade</taxon>
        <taxon>NPAAA clade</taxon>
        <taxon>indigoferoid/millettioid clade</taxon>
        <taxon>Phaseoleae</taxon>
        <taxon>Vigna</taxon>
    </lineage>
</organism>
<dbReference type="GO" id="GO:0003678">
    <property type="term" value="F:DNA helicase activity"/>
    <property type="evidence" value="ECO:0007669"/>
    <property type="project" value="InterPro"/>
</dbReference>
<keyword evidence="5" id="KW-0547">Nucleotide-binding</keyword>
<dbReference type="GO" id="GO:0051536">
    <property type="term" value="F:iron-sulfur cluster binding"/>
    <property type="evidence" value="ECO:0007669"/>
    <property type="project" value="UniProtKB-KW"/>
</dbReference>
<evidence type="ECO:0000259" key="14">
    <source>
        <dbReference type="PROSITE" id="PS51193"/>
    </source>
</evidence>
<keyword evidence="11" id="KW-0413">Isomerase</keyword>
<dbReference type="SMART" id="SM00487">
    <property type="entry name" value="DEXDc"/>
    <property type="match status" value="1"/>
</dbReference>
<keyword evidence="12" id="KW-0539">Nucleus</keyword>
<dbReference type="Proteomes" id="UP000743370">
    <property type="component" value="Unassembled WGS sequence"/>
</dbReference>
<evidence type="ECO:0000256" key="13">
    <source>
        <dbReference type="SAM" id="MobiDB-lite"/>
    </source>
</evidence>
<evidence type="ECO:0000256" key="7">
    <source>
        <dbReference type="ARBA" id="ARBA00022806"/>
    </source>
</evidence>
<dbReference type="Pfam" id="PF06733">
    <property type="entry name" value="DEAD_2"/>
    <property type="match status" value="1"/>
</dbReference>
<keyword evidence="9" id="KW-0408">Iron</keyword>
<dbReference type="PANTHER" id="PTHR11472">
    <property type="entry name" value="DNA REPAIR DEAD HELICASE RAD3/XP-D SUBFAMILY MEMBER"/>
    <property type="match status" value="1"/>
</dbReference>
<dbReference type="InterPro" id="IPR027417">
    <property type="entry name" value="P-loop_NTPase"/>
</dbReference>
<dbReference type="InterPro" id="IPR006555">
    <property type="entry name" value="ATP-dep_Helicase_C"/>
</dbReference>
<dbReference type="PROSITE" id="PS51193">
    <property type="entry name" value="HELICASE_ATP_BIND_2"/>
    <property type="match status" value="1"/>
</dbReference>